<organism evidence="2 3">
    <name type="scientific">Clavelina lepadiformis</name>
    <name type="common">Light-bulb sea squirt</name>
    <name type="synonym">Ascidia lepadiformis</name>
    <dbReference type="NCBI Taxonomy" id="159417"/>
    <lineage>
        <taxon>Eukaryota</taxon>
        <taxon>Metazoa</taxon>
        <taxon>Chordata</taxon>
        <taxon>Tunicata</taxon>
        <taxon>Ascidiacea</taxon>
        <taxon>Aplousobranchia</taxon>
        <taxon>Clavelinidae</taxon>
        <taxon>Clavelina</taxon>
    </lineage>
</organism>
<dbReference type="Proteomes" id="UP001642483">
    <property type="component" value="Unassembled WGS sequence"/>
</dbReference>
<evidence type="ECO:0000256" key="1">
    <source>
        <dbReference type="SAM" id="MobiDB-lite"/>
    </source>
</evidence>
<accession>A0ABP0FKT1</accession>
<protein>
    <submittedName>
        <fullName evidence="2">Uncharacterized protein</fullName>
    </submittedName>
</protein>
<evidence type="ECO:0000313" key="2">
    <source>
        <dbReference type="EMBL" id="CAK8679966.1"/>
    </source>
</evidence>
<sequence>MDPENYCNDNDDHKASLPGLEPGTSGLEVQRANPLRHRDGERRRPQSVPCSLPLEAKFSIITKDNVFKERSFLESVIEIKLFKPCSR</sequence>
<name>A0ABP0FKT1_CLALP</name>
<evidence type="ECO:0000313" key="3">
    <source>
        <dbReference type="Proteomes" id="UP001642483"/>
    </source>
</evidence>
<reference evidence="2 3" key="1">
    <citation type="submission" date="2024-02" db="EMBL/GenBank/DDBJ databases">
        <authorList>
            <person name="Daric V."/>
            <person name="Darras S."/>
        </authorList>
    </citation>
    <scope>NUCLEOTIDE SEQUENCE [LARGE SCALE GENOMIC DNA]</scope>
</reference>
<keyword evidence="3" id="KW-1185">Reference proteome</keyword>
<gene>
    <name evidence="2" type="ORF">CVLEPA_LOCUS10203</name>
</gene>
<dbReference type="EMBL" id="CAWYQH010000068">
    <property type="protein sequence ID" value="CAK8679966.1"/>
    <property type="molecule type" value="Genomic_DNA"/>
</dbReference>
<comment type="caution">
    <text evidence="2">The sequence shown here is derived from an EMBL/GenBank/DDBJ whole genome shotgun (WGS) entry which is preliminary data.</text>
</comment>
<feature type="region of interest" description="Disordered" evidence="1">
    <location>
        <begin position="1"/>
        <end position="48"/>
    </location>
</feature>
<proteinExistence type="predicted"/>